<sequence length="192" mass="22212">MSQLTPEQESAIIQFKQNIHLPGDGFHSMIIELCKEYQLPFQKVRTIVMNAQAGIETQILCNVSTTTDVQLTKAHWVAVIRAKLEEMADSNVPLMEQLTSSQRYQKVKEKLAKPGISEEEREQILAELEDIYEYEVCNPLRAMLRTSTLFWAVKSDLFEMTKEQRQKFSDYPQHMEATEHLLKLAESFGNRC</sequence>
<dbReference type="EMBL" id="QFWT01000003">
    <property type="protein sequence ID" value="PWI33956.1"/>
    <property type="molecule type" value="Genomic_DNA"/>
</dbReference>
<reference evidence="1 2" key="1">
    <citation type="submission" date="2018-05" db="EMBL/GenBank/DDBJ databases">
        <title>Vibrio limimaris sp. nov., isolated from marine sediment.</title>
        <authorList>
            <person name="Li C.-M."/>
        </authorList>
    </citation>
    <scope>NUCLEOTIDE SEQUENCE [LARGE SCALE GENOMIC DNA]</scope>
    <source>
        <strain evidence="1 2">E4404</strain>
    </source>
</reference>
<proteinExistence type="predicted"/>
<name>A0A2U3BAY4_9VIBR</name>
<dbReference type="AlphaFoldDB" id="A0A2U3BAY4"/>
<accession>A0A2U3BAY4</accession>
<evidence type="ECO:0000313" key="1">
    <source>
        <dbReference type="EMBL" id="PWI33956.1"/>
    </source>
</evidence>
<protein>
    <submittedName>
        <fullName evidence="1">Uncharacterized protein</fullName>
    </submittedName>
</protein>
<evidence type="ECO:0000313" key="2">
    <source>
        <dbReference type="Proteomes" id="UP000245362"/>
    </source>
</evidence>
<keyword evidence="2" id="KW-1185">Reference proteome</keyword>
<organism evidence="1 2">
    <name type="scientific">Vibrio albus</name>
    <dbReference type="NCBI Taxonomy" id="2200953"/>
    <lineage>
        <taxon>Bacteria</taxon>
        <taxon>Pseudomonadati</taxon>
        <taxon>Pseudomonadota</taxon>
        <taxon>Gammaproteobacteria</taxon>
        <taxon>Vibrionales</taxon>
        <taxon>Vibrionaceae</taxon>
        <taxon>Vibrio</taxon>
    </lineage>
</organism>
<gene>
    <name evidence="1" type="ORF">DI392_07080</name>
</gene>
<dbReference type="RefSeq" id="WP_109319208.1">
    <property type="nucleotide sequence ID" value="NZ_QFWT01000003.1"/>
</dbReference>
<dbReference type="Proteomes" id="UP000245362">
    <property type="component" value="Unassembled WGS sequence"/>
</dbReference>
<comment type="caution">
    <text evidence="1">The sequence shown here is derived from an EMBL/GenBank/DDBJ whole genome shotgun (WGS) entry which is preliminary data.</text>
</comment>
<dbReference type="OrthoDB" id="5904656at2"/>